<dbReference type="PROSITE" id="PS00187">
    <property type="entry name" value="TPP_ENZYMES"/>
    <property type="match status" value="1"/>
</dbReference>
<gene>
    <name evidence="7" type="ORF">S01H1_32786</name>
</gene>
<dbReference type="InterPro" id="IPR000399">
    <property type="entry name" value="TPP-bd_CS"/>
</dbReference>
<comment type="caution">
    <text evidence="7">The sequence shown here is derived from an EMBL/GenBank/DDBJ whole genome shotgun (WGS) entry which is preliminary data.</text>
</comment>
<reference evidence="7" key="1">
    <citation type="journal article" date="2014" name="Front. Microbiol.">
        <title>High frequency of phylogenetically diverse reductive dehalogenase-homologous genes in deep subseafloor sedimentary metagenomes.</title>
        <authorList>
            <person name="Kawai M."/>
            <person name="Futagami T."/>
            <person name="Toyoda A."/>
            <person name="Takaki Y."/>
            <person name="Nishi S."/>
            <person name="Hori S."/>
            <person name="Arai W."/>
            <person name="Tsubouchi T."/>
            <person name="Morono Y."/>
            <person name="Uchiyama I."/>
            <person name="Ito T."/>
            <person name="Fujiyama A."/>
            <person name="Inagaki F."/>
            <person name="Takami H."/>
        </authorList>
    </citation>
    <scope>NUCLEOTIDE SEQUENCE</scope>
    <source>
        <strain evidence="7">Expedition CK06-06</strain>
    </source>
</reference>
<dbReference type="InterPro" id="IPR029061">
    <property type="entry name" value="THDP-binding"/>
</dbReference>
<dbReference type="GO" id="GO:0030976">
    <property type="term" value="F:thiamine pyrophosphate binding"/>
    <property type="evidence" value="ECO:0007669"/>
    <property type="project" value="InterPro"/>
</dbReference>
<dbReference type="GO" id="GO:0009099">
    <property type="term" value="P:L-valine biosynthetic process"/>
    <property type="evidence" value="ECO:0007669"/>
    <property type="project" value="TreeGrafter"/>
</dbReference>
<keyword evidence="5" id="KW-0786">Thiamine pyrophosphate</keyword>
<keyword evidence="4" id="KW-0479">Metal-binding</keyword>
<evidence type="ECO:0000256" key="1">
    <source>
        <dbReference type="ARBA" id="ARBA00001946"/>
    </source>
</evidence>
<organism evidence="7">
    <name type="scientific">marine sediment metagenome</name>
    <dbReference type="NCBI Taxonomy" id="412755"/>
    <lineage>
        <taxon>unclassified sequences</taxon>
        <taxon>metagenomes</taxon>
        <taxon>ecological metagenomes</taxon>
    </lineage>
</organism>
<evidence type="ECO:0000256" key="4">
    <source>
        <dbReference type="ARBA" id="ARBA00022723"/>
    </source>
</evidence>
<protein>
    <recommendedName>
        <fullName evidence="6">Thiamine pyrophosphate enzyme TPP-binding domain-containing protein</fullName>
    </recommendedName>
</protein>
<evidence type="ECO:0000256" key="5">
    <source>
        <dbReference type="ARBA" id="ARBA00023052"/>
    </source>
</evidence>
<comment type="cofactor">
    <cofactor evidence="1">
        <name>Mg(2+)</name>
        <dbReference type="ChEBI" id="CHEBI:18420"/>
    </cofactor>
</comment>
<proteinExistence type="inferred from homology"/>
<dbReference type="PANTHER" id="PTHR18968:SF166">
    <property type="entry name" value="2-HYDROXYACYL-COA LYASE 2"/>
    <property type="match status" value="1"/>
</dbReference>
<evidence type="ECO:0000256" key="2">
    <source>
        <dbReference type="ARBA" id="ARBA00001964"/>
    </source>
</evidence>
<dbReference type="Gene3D" id="3.40.50.970">
    <property type="match status" value="1"/>
</dbReference>
<name>X0UK21_9ZZZZ</name>
<dbReference type="SUPFAM" id="SSF52518">
    <property type="entry name" value="Thiamin diphosphate-binding fold (THDP-binding)"/>
    <property type="match status" value="1"/>
</dbReference>
<dbReference type="GO" id="GO:0005948">
    <property type="term" value="C:acetolactate synthase complex"/>
    <property type="evidence" value="ECO:0007669"/>
    <property type="project" value="TreeGrafter"/>
</dbReference>
<dbReference type="InterPro" id="IPR011766">
    <property type="entry name" value="TPP_enzyme_TPP-bd"/>
</dbReference>
<accession>X0UK21</accession>
<dbReference type="Pfam" id="PF02775">
    <property type="entry name" value="TPP_enzyme_C"/>
    <property type="match status" value="1"/>
</dbReference>
<sequence>EVSAFIADDGVLVADGGETFVWAEVALSARRPGRYLGHGYLGCLGTGIPFGIAAKLAHPEERVLVLIGDGSVGLNFSEFDTAVRHNLPIVVVINNDQAWGMCKHEQMVSLGEDRIVATELRPTRYEKAAEPFGVHAEFVEDGAEIIPAIERAFASGRPACVNVMTDPDAVSPAVQAGAQRVERPWAEAVIRRREAAVQ</sequence>
<dbReference type="PANTHER" id="PTHR18968">
    <property type="entry name" value="THIAMINE PYROPHOSPHATE ENZYMES"/>
    <property type="match status" value="1"/>
</dbReference>
<feature type="non-terminal residue" evidence="7">
    <location>
        <position position="1"/>
    </location>
</feature>
<dbReference type="GO" id="GO:0003984">
    <property type="term" value="F:acetolactate synthase activity"/>
    <property type="evidence" value="ECO:0007669"/>
    <property type="project" value="TreeGrafter"/>
</dbReference>
<comment type="similarity">
    <text evidence="3">Belongs to the TPP enzyme family.</text>
</comment>
<evidence type="ECO:0000256" key="3">
    <source>
        <dbReference type="ARBA" id="ARBA00007812"/>
    </source>
</evidence>
<comment type="cofactor">
    <cofactor evidence="2">
        <name>thiamine diphosphate</name>
        <dbReference type="ChEBI" id="CHEBI:58937"/>
    </cofactor>
</comment>
<dbReference type="CDD" id="cd02004">
    <property type="entry name" value="TPP_BZL_OCoD_HPCL"/>
    <property type="match status" value="1"/>
</dbReference>
<evidence type="ECO:0000259" key="6">
    <source>
        <dbReference type="Pfam" id="PF02775"/>
    </source>
</evidence>
<dbReference type="GO" id="GO:0050660">
    <property type="term" value="F:flavin adenine dinucleotide binding"/>
    <property type="evidence" value="ECO:0007669"/>
    <property type="project" value="TreeGrafter"/>
</dbReference>
<dbReference type="GO" id="GO:0009097">
    <property type="term" value="P:isoleucine biosynthetic process"/>
    <property type="evidence" value="ECO:0007669"/>
    <property type="project" value="TreeGrafter"/>
</dbReference>
<dbReference type="InterPro" id="IPR045229">
    <property type="entry name" value="TPP_enz"/>
</dbReference>
<dbReference type="GO" id="GO:0000287">
    <property type="term" value="F:magnesium ion binding"/>
    <property type="evidence" value="ECO:0007669"/>
    <property type="project" value="InterPro"/>
</dbReference>
<evidence type="ECO:0000313" key="7">
    <source>
        <dbReference type="EMBL" id="GAG05935.1"/>
    </source>
</evidence>
<dbReference type="AlphaFoldDB" id="X0UK21"/>
<feature type="domain" description="Thiamine pyrophosphate enzyme TPP-binding" evidence="6">
    <location>
        <begin position="15"/>
        <end position="163"/>
    </location>
</feature>
<dbReference type="EMBL" id="BARS01020323">
    <property type="protein sequence ID" value="GAG05935.1"/>
    <property type="molecule type" value="Genomic_DNA"/>
</dbReference>